<evidence type="ECO:0008006" key="6">
    <source>
        <dbReference type="Google" id="ProtNLM"/>
    </source>
</evidence>
<evidence type="ECO:0000313" key="3">
    <source>
        <dbReference type="EMBL" id="RUO24793.1"/>
    </source>
</evidence>
<keyword evidence="1" id="KW-1133">Transmembrane helix</keyword>
<organism evidence="2 4">
    <name type="scientific">Aliidiomarina maris</name>
    <dbReference type="NCBI Taxonomy" id="531312"/>
    <lineage>
        <taxon>Bacteria</taxon>
        <taxon>Pseudomonadati</taxon>
        <taxon>Pseudomonadota</taxon>
        <taxon>Gammaproteobacteria</taxon>
        <taxon>Alteromonadales</taxon>
        <taxon>Idiomarinaceae</taxon>
        <taxon>Aliidiomarina</taxon>
    </lineage>
</organism>
<proteinExistence type="predicted"/>
<dbReference type="OrthoDB" id="2489132at2"/>
<protein>
    <recommendedName>
        <fullName evidence="6">Methyl-accepting chemotaxis protein</fullName>
    </recommendedName>
</protein>
<keyword evidence="1" id="KW-0472">Membrane</keyword>
<reference evidence="2 4" key="2">
    <citation type="submission" date="2018-06" db="EMBL/GenBank/DDBJ databases">
        <title>Genomic Encyclopedia of Type Strains, Phase III (KMG-III): the genomes of soil and plant-associated and newly described type strains.</title>
        <authorList>
            <person name="Whitman W."/>
        </authorList>
    </citation>
    <scope>NUCLEOTIDE SEQUENCE [LARGE SCALE GENOMIC DNA]</scope>
    <source>
        <strain evidence="2 4">CGMCC 1.15366</strain>
    </source>
</reference>
<gene>
    <name evidence="2" type="ORF">B0I24_105144</name>
    <name evidence="3" type="ORF">CWE07_07035</name>
</gene>
<dbReference type="Proteomes" id="UP000249203">
    <property type="component" value="Unassembled WGS sequence"/>
</dbReference>
<accession>A0A327WYZ2</accession>
<dbReference type="Proteomes" id="UP000287865">
    <property type="component" value="Unassembled WGS sequence"/>
</dbReference>
<reference evidence="3 5" key="1">
    <citation type="journal article" date="2018" name="Front. Microbiol.">
        <title>Genome-Based Analysis Reveals the Taxonomy and Diversity of the Family Idiomarinaceae.</title>
        <authorList>
            <person name="Liu Y."/>
            <person name="Lai Q."/>
            <person name="Shao Z."/>
        </authorList>
    </citation>
    <scope>NUCLEOTIDE SEQUENCE [LARGE SCALE GENOMIC DNA]</scope>
    <source>
        <strain evidence="3 5">CF12-14</strain>
    </source>
</reference>
<keyword evidence="1" id="KW-0812">Transmembrane</keyword>
<evidence type="ECO:0000313" key="2">
    <source>
        <dbReference type="EMBL" id="RAJ98391.1"/>
    </source>
</evidence>
<dbReference type="EMBL" id="QLMD01000005">
    <property type="protein sequence ID" value="RAJ98391.1"/>
    <property type="molecule type" value="Genomic_DNA"/>
</dbReference>
<name>A0A327WYZ2_9GAMM</name>
<feature type="transmembrane region" description="Helical" evidence="1">
    <location>
        <begin position="47"/>
        <end position="69"/>
    </location>
</feature>
<dbReference type="RefSeq" id="WP_111569227.1">
    <property type="nucleotide sequence ID" value="NZ_PIPK01000005.1"/>
</dbReference>
<dbReference type="AlphaFoldDB" id="A0A327WYZ2"/>
<keyword evidence="5" id="KW-1185">Reference proteome</keyword>
<evidence type="ECO:0000313" key="5">
    <source>
        <dbReference type="Proteomes" id="UP000287865"/>
    </source>
</evidence>
<evidence type="ECO:0000256" key="1">
    <source>
        <dbReference type="SAM" id="Phobius"/>
    </source>
</evidence>
<comment type="caution">
    <text evidence="2">The sequence shown here is derived from an EMBL/GenBank/DDBJ whole genome shotgun (WGS) entry which is preliminary data.</text>
</comment>
<dbReference type="EMBL" id="PIPK01000005">
    <property type="protein sequence ID" value="RUO24793.1"/>
    <property type="molecule type" value="Genomic_DNA"/>
</dbReference>
<evidence type="ECO:0000313" key="4">
    <source>
        <dbReference type="Proteomes" id="UP000249203"/>
    </source>
</evidence>
<sequence>MLSNAQSLLLEQTSPIYADWLAAINDLIDYQEASIATQVNGVIDETAGFAAGMLLITVIALIAGIIIAYTTVQRMVKPSVVNLKTRWL</sequence>